<comment type="caution">
    <text evidence="4">The sequence shown here is derived from an EMBL/GenBank/DDBJ whole genome shotgun (WGS) entry which is preliminary data.</text>
</comment>
<comment type="cofactor">
    <cofactor evidence="1">
        <name>Mg(2+)</name>
        <dbReference type="ChEBI" id="CHEBI:18420"/>
    </cofactor>
</comment>
<dbReference type="Pfam" id="PF00293">
    <property type="entry name" value="NUDIX"/>
    <property type="match status" value="1"/>
</dbReference>
<dbReference type="RefSeq" id="WP_126582694.1">
    <property type="nucleotide sequence ID" value="NZ_BIFR01000002.1"/>
</dbReference>
<feature type="domain" description="Nudix hydrolase" evidence="3">
    <location>
        <begin position="56"/>
        <end position="187"/>
    </location>
</feature>
<dbReference type="PROSITE" id="PS00893">
    <property type="entry name" value="NUDIX_BOX"/>
    <property type="match status" value="1"/>
</dbReference>
<evidence type="ECO:0000256" key="1">
    <source>
        <dbReference type="ARBA" id="ARBA00001946"/>
    </source>
</evidence>
<sequence length="198" mass="22644">MNTSSSISEHPEETHTELLSYVQRSSFLHQRDVTWGGAQLRITSYANQELPPQAKDYVTSVRCLVLRENEVLAIQDPHSYHLLPGGHCEAGETFEQTLRRELQEESGWTVQTPYLIGFRHLLQAYPYPPYPYPHNLHLIYCALADSYHPDMREVDGYELGAAFYPINQLEALALGPEDRAYLPLALACLEGRTSQERR</sequence>
<dbReference type="AlphaFoldDB" id="A0A402A7S9"/>
<organism evidence="4 5">
    <name type="scientific">Tengunoibacter tsumagoiensis</name>
    <dbReference type="NCBI Taxonomy" id="2014871"/>
    <lineage>
        <taxon>Bacteria</taxon>
        <taxon>Bacillati</taxon>
        <taxon>Chloroflexota</taxon>
        <taxon>Ktedonobacteria</taxon>
        <taxon>Ktedonobacterales</taxon>
        <taxon>Dictyobacteraceae</taxon>
        <taxon>Tengunoibacter</taxon>
    </lineage>
</organism>
<dbReference type="SUPFAM" id="SSF55811">
    <property type="entry name" value="Nudix"/>
    <property type="match status" value="1"/>
</dbReference>
<reference evidence="5" key="1">
    <citation type="submission" date="2018-12" db="EMBL/GenBank/DDBJ databases">
        <title>Tengunoibacter tsumagoiensis gen. nov., sp. nov., Dictyobacter kobayashii sp. nov., D. alpinus sp. nov., and D. joshuensis sp. nov. and description of Dictyobacteraceae fam. nov. within the order Ktedonobacterales isolated from Tengu-no-mugimeshi.</title>
        <authorList>
            <person name="Wang C.M."/>
            <person name="Zheng Y."/>
            <person name="Sakai Y."/>
            <person name="Toyoda A."/>
            <person name="Minakuchi Y."/>
            <person name="Abe K."/>
            <person name="Yokota A."/>
            <person name="Yabe S."/>
        </authorList>
    </citation>
    <scope>NUCLEOTIDE SEQUENCE [LARGE SCALE GENOMIC DNA]</scope>
    <source>
        <strain evidence="5">Uno3</strain>
    </source>
</reference>
<dbReference type="InterPro" id="IPR020084">
    <property type="entry name" value="NUDIX_hydrolase_CS"/>
</dbReference>
<dbReference type="EMBL" id="BIFR01000002">
    <property type="protein sequence ID" value="GCE15203.1"/>
    <property type="molecule type" value="Genomic_DNA"/>
</dbReference>
<name>A0A402A7S9_9CHLR</name>
<evidence type="ECO:0000313" key="5">
    <source>
        <dbReference type="Proteomes" id="UP000287352"/>
    </source>
</evidence>
<dbReference type="GO" id="GO:0016787">
    <property type="term" value="F:hydrolase activity"/>
    <property type="evidence" value="ECO:0007669"/>
    <property type="project" value="UniProtKB-KW"/>
</dbReference>
<proteinExistence type="predicted"/>
<keyword evidence="5" id="KW-1185">Reference proteome</keyword>
<gene>
    <name evidence="4" type="ORF">KTT_50620</name>
</gene>
<dbReference type="InterPro" id="IPR000086">
    <property type="entry name" value="NUDIX_hydrolase_dom"/>
</dbReference>
<protein>
    <recommendedName>
        <fullName evidence="3">Nudix hydrolase domain-containing protein</fullName>
    </recommendedName>
</protein>
<dbReference type="CDD" id="cd02883">
    <property type="entry name" value="NUDIX_Hydrolase"/>
    <property type="match status" value="1"/>
</dbReference>
<dbReference type="PANTHER" id="PTHR43046">
    <property type="entry name" value="GDP-MANNOSE MANNOSYL HYDROLASE"/>
    <property type="match status" value="1"/>
</dbReference>
<keyword evidence="2" id="KW-0378">Hydrolase</keyword>
<dbReference type="PROSITE" id="PS51462">
    <property type="entry name" value="NUDIX"/>
    <property type="match status" value="1"/>
</dbReference>
<dbReference type="Gene3D" id="3.90.79.10">
    <property type="entry name" value="Nucleoside Triphosphate Pyrophosphohydrolase"/>
    <property type="match status" value="1"/>
</dbReference>
<dbReference type="PANTHER" id="PTHR43046:SF14">
    <property type="entry name" value="MUTT_NUDIX FAMILY PROTEIN"/>
    <property type="match status" value="1"/>
</dbReference>
<evidence type="ECO:0000313" key="4">
    <source>
        <dbReference type="EMBL" id="GCE15203.1"/>
    </source>
</evidence>
<dbReference type="Proteomes" id="UP000287352">
    <property type="component" value="Unassembled WGS sequence"/>
</dbReference>
<accession>A0A402A7S9</accession>
<evidence type="ECO:0000259" key="3">
    <source>
        <dbReference type="PROSITE" id="PS51462"/>
    </source>
</evidence>
<dbReference type="InterPro" id="IPR015797">
    <property type="entry name" value="NUDIX_hydrolase-like_dom_sf"/>
</dbReference>
<dbReference type="OrthoDB" id="9804563at2"/>
<evidence type="ECO:0000256" key="2">
    <source>
        <dbReference type="ARBA" id="ARBA00022801"/>
    </source>
</evidence>